<organism evidence="10 11">
    <name type="scientific">Dysgonomonas macrotermitis</name>
    <dbReference type="NCBI Taxonomy" id="1346286"/>
    <lineage>
        <taxon>Bacteria</taxon>
        <taxon>Pseudomonadati</taxon>
        <taxon>Bacteroidota</taxon>
        <taxon>Bacteroidia</taxon>
        <taxon>Bacteroidales</taxon>
        <taxon>Dysgonomonadaceae</taxon>
        <taxon>Dysgonomonas</taxon>
    </lineage>
</organism>
<feature type="chain" id="PRO_5013155142" evidence="8">
    <location>
        <begin position="23"/>
        <end position="392"/>
    </location>
</feature>
<dbReference type="GO" id="GO:0005576">
    <property type="term" value="C:extracellular region"/>
    <property type="evidence" value="ECO:0007669"/>
    <property type="project" value="TreeGrafter"/>
</dbReference>
<protein>
    <submittedName>
        <fullName evidence="10">Endoglucanase</fullName>
    </submittedName>
</protein>
<evidence type="ECO:0000313" key="10">
    <source>
        <dbReference type="EMBL" id="SHE72015.1"/>
    </source>
</evidence>
<keyword evidence="11" id="KW-1185">Reference proteome</keyword>
<keyword evidence="2 7" id="KW-0378">Hydrolase</keyword>
<evidence type="ECO:0000256" key="1">
    <source>
        <dbReference type="ARBA" id="ARBA00005641"/>
    </source>
</evidence>
<evidence type="ECO:0000313" key="11">
    <source>
        <dbReference type="Proteomes" id="UP000184480"/>
    </source>
</evidence>
<dbReference type="InterPro" id="IPR050386">
    <property type="entry name" value="Glycosyl_hydrolase_5"/>
</dbReference>
<evidence type="ECO:0000259" key="9">
    <source>
        <dbReference type="Pfam" id="PF00150"/>
    </source>
</evidence>
<dbReference type="PANTHER" id="PTHR31297:SF41">
    <property type="entry name" value="ENDOGLUCANASE, PUTATIVE (AFU_ORTHOLOGUE AFUA_5G01830)-RELATED"/>
    <property type="match status" value="1"/>
</dbReference>
<feature type="signal peptide" evidence="8">
    <location>
        <begin position="1"/>
        <end position="22"/>
    </location>
</feature>
<dbReference type="RefSeq" id="WP_082141871.1">
    <property type="nucleotide sequence ID" value="NZ_BBXL01000002.1"/>
</dbReference>
<dbReference type="OrthoDB" id="9800955at2"/>
<dbReference type="GO" id="GO:0009986">
    <property type="term" value="C:cell surface"/>
    <property type="evidence" value="ECO:0007669"/>
    <property type="project" value="TreeGrafter"/>
</dbReference>
<sequence>MKKYARLLLLGFCFMITSPVLSSNQTETPTTVPDKTGMSSDVITLAKKMGIGWNLGNSLEACKGNIAGETLWKNPVTTKALIDSVKAAGFNTVRIPCAWSGYIEDEHTYGIKPSWLARVKEVVDYCIDNDMYVIINIHWDGGWLEENPTYDKQDAVNKKQKALWEQIAIYFRDYDEHLLFAGTNEVRLGYDTPAIENVTVQMSYNQTFVDAVRATGGKNTWRNLLVQTYNTNIDHGVDFMKMPVDPTPDRMMVEVHYYDPYEFCLNVDNTVFLWGKNFTGKGTIRRGQEDFVDKQFGRMKSAFVDKGIPVVLGEYGVILRSSLKRKDYIRHIEARNYYLNYVTKAAIAHGMVPIYWDNGGTGNKAFGLFNRATGEQIHRDAITAIISAGEIE</sequence>
<keyword evidence="3" id="KW-0136">Cellulose degradation</keyword>
<accession>A0A1M4VT23</accession>
<keyword evidence="6" id="KW-0624">Polysaccharide degradation</keyword>
<gene>
    <name evidence="10" type="ORF">SAMN05444362_10231</name>
</gene>
<evidence type="ECO:0000256" key="4">
    <source>
        <dbReference type="ARBA" id="ARBA00023277"/>
    </source>
</evidence>
<dbReference type="Pfam" id="PF00150">
    <property type="entry name" value="Cellulase"/>
    <property type="match status" value="1"/>
</dbReference>
<feature type="domain" description="Glycoside hydrolase family 5" evidence="9">
    <location>
        <begin position="68"/>
        <end position="360"/>
    </location>
</feature>
<dbReference type="InterPro" id="IPR017853">
    <property type="entry name" value="GH"/>
</dbReference>
<dbReference type="Gene3D" id="3.20.20.80">
    <property type="entry name" value="Glycosidases"/>
    <property type="match status" value="1"/>
</dbReference>
<comment type="similarity">
    <text evidence="1 7">Belongs to the glycosyl hydrolase 5 (cellulase A) family.</text>
</comment>
<dbReference type="GO" id="GO:0030245">
    <property type="term" value="P:cellulose catabolic process"/>
    <property type="evidence" value="ECO:0007669"/>
    <property type="project" value="UniProtKB-KW"/>
</dbReference>
<evidence type="ECO:0000256" key="2">
    <source>
        <dbReference type="ARBA" id="ARBA00022801"/>
    </source>
</evidence>
<dbReference type="Proteomes" id="UP000184480">
    <property type="component" value="Unassembled WGS sequence"/>
</dbReference>
<keyword evidence="4" id="KW-0119">Carbohydrate metabolism</keyword>
<proteinExistence type="inferred from homology"/>
<reference evidence="11" key="1">
    <citation type="submission" date="2016-11" db="EMBL/GenBank/DDBJ databases">
        <authorList>
            <person name="Varghese N."/>
            <person name="Submissions S."/>
        </authorList>
    </citation>
    <scope>NUCLEOTIDE SEQUENCE [LARGE SCALE GENOMIC DNA]</scope>
    <source>
        <strain evidence="11">DSM 27370</strain>
    </source>
</reference>
<evidence type="ECO:0000256" key="7">
    <source>
        <dbReference type="RuleBase" id="RU361153"/>
    </source>
</evidence>
<dbReference type="PANTHER" id="PTHR31297">
    <property type="entry name" value="GLUCAN ENDO-1,6-BETA-GLUCOSIDASE B"/>
    <property type="match status" value="1"/>
</dbReference>
<keyword evidence="5 7" id="KW-0326">Glycosidase</keyword>
<evidence type="ECO:0000256" key="3">
    <source>
        <dbReference type="ARBA" id="ARBA00023001"/>
    </source>
</evidence>
<name>A0A1M4VT23_9BACT</name>
<dbReference type="AlphaFoldDB" id="A0A1M4VT23"/>
<evidence type="ECO:0000256" key="5">
    <source>
        <dbReference type="ARBA" id="ARBA00023295"/>
    </source>
</evidence>
<evidence type="ECO:0000256" key="8">
    <source>
        <dbReference type="SAM" id="SignalP"/>
    </source>
</evidence>
<dbReference type="EMBL" id="FQUC01000002">
    <property type="protein sequence ID" value="SHE72015.1"/>
    <property type="molecule type" value="Genomic_DNA"/>
</dbReference>
<dbReference type="InterPro" id="IPR001547">
    <property type="entry name" value="Glyco_hydro_5"/>
</dbReference>
<evidence type="ECO:0000256" key="6">
    <source>
        <dbReference type="ARBA" id="ARBA00023326"/>
    </source>
</evidence>
<dbReference type="STRING" id="1346286.SAMN05444362_10231"/>
<dbReference type="SUPFAM" id="SSF51445">
    <property type="entry name" value="(Trans)glycosidases"/>
    <property type="match status" value="1"/>
</dbReference>
<dbReference type="GO" id="GO:0008422">
    <property type="term" value="F:beta-glucosidase activity"/>
    <property type="evidence" value="ECO:0007669"/>
    <property type="project" value="TreeGrafter"/>
</dbReference>
<keyword evidence="8" id="KW-0732">Signal</keyword>